<reference evidence="6 7" key="1">
    <citation type="submission" date="2020-05" db="EMBL/GenBank/DDBJ databases">
        <title>Whole genome shotgun sequence of Streptomyces fulvorobeus NBRC 15897.</title>
        <authorList>
            <person name="Komaki H."/>
            <person name="Tamura T."/>
        </authorList>
    </citation>
    <scope>NUCLEOTIDE SEQUENCE [LARGE SCALE GENOMIC DNA]</scope>
    <source>
        <strain evidence="6 7">NBRC 15897</strain>
    </source>
</reference>
<evidence type="ECO:0000313" key="6">
    <source>
        <dbReference type="EMBL" id="GFN01041.1"/>
    </source>
</evidence>
<dbReference type="PROSITE" id="PS51118">
    <property type="entry name" value="HTH_HXLR"/>
    <property type="match status" value="1"/>
</dbReference>
<dbReference type="EMBL" id="BLWC01000001">
    <property type="protein sequence ID" value="GFN01041.1"/>
    <property type="molecule type" value="Genomic_DNA"/>
</dbReference>
<dbReference type="PANTHER" id="PTHR33204">
    <property type="entry name" value="TRANSCRIPTIONAL REGULATOR, MARR FAMILY"/>
    <property type="match status" value="1"/>
</dbReference>
<accession>A0A7J0CEW9</accession>
<keyword evidence="3" id="KW-0804">Transcription</keyword>
<gene>
    <name evidence="6" type="ORF">Sfulv_58510</name>
</gene>
<dbReference type="PANTHER" id="PTHR33204:SF37">
    <property type="entry name" value="HTH-TYPE TRANSCRIPTIONAL REGULATOR YODB"/>
    <property type="match status" value="1"/>
</dbReference>
<sequence length="194" mass="21594">MKELSTEDERQAAALEFDVFAKHCPSRQVLDHLTGRWGVLVLAGLRKGPVRFNALRRRIDGISEKMLAQTLQALERDGFVSREVLTAMPRASTTPSHPWARPRPITSWLSSATSKPTCPQSSHPRKSTPPPLRGEAAPARSRTIHSHADQPGIRADVLAPESHFGGRGTSYALSARRRWGVKYRPRWGSYLVCP</sequence>
<evidence type="ECO:0000256" key="3">
    <source>
        <dbReference type="ARBA" id="ARBA00023163"/>
    </source>
</evidence>
<dbReference type="InterPro" id="IPR036388">
    <property type="entry name" value="WH-like_DNA-bd_sf"/>
</dbReference>
<organism evidence="6 7">
    <name type="scientific">Streptomyces fulvorobeus</name>
    <dbReference type="NCBI Taxonomy" id="284028"/>
    <lineage>
        <taxon>Bacteria</taxon>
        <taxon>Bacillati</taxon>
        <taxon>Actinomycetota</taxon>
        <taxon>Actinomycetes</taxon>
        <taxon>Kitasatosporales</taxon>
        <taxon>Streptomycetaceae</taxon>
        <taxon>Streptomyces</taxon>
    </lineage>
</organism>
<keyword evidence="7" id="KW-1185">Reference proteome</keyword>
<dbReference type="GO" id="GO:0003677">
    <property type="term" value="F:DNA binding"/>
    <property type="evidence" value="ECO:0007669"/>
    <property type="project" value="UniProtKB-KW"/>
</dbReference>
<dbReference type="InterPro" id="IPR036390">
    <property type="entry name" value="WH_DNA-bd_sf"/>
</dbReference>
<evidence type="ECO:0000259" key="5">
    <source>
        <dbReference type="PROSITE" id="PS51118"/>
    </source>
</evidence>
<dbReference type="Proteomes" id="UP000498980">
    <property type="component" value="Unassembled WGS sequence"/>
</dbReference>
<name>A0A7J0CEW9_9ACTN</name>
<dbReference type="Gene3D" id="1.10.10.10">
    <property type="entry name" value="Winged helix-like DNA-binding domain superfamily/Winged helix DNA-binding domain"/>
    <property type="match status" value="1"/>
</dbReference>
<evidence type="ECO:0000256" key="1">
    <source>
        <dbReference type="ARBA" id="ARBA00023015"/>
    </source>
</evidence>
<dbReference type="InterPro" id="IPR002577">
    <property type="entry name" value="HTH_HxlR"/>
</dbReference>
<protein>
    <recommendedName>
        <fullName evidence="5">HTH hxlR-type domain-containing protein</fullName>
    </recommendedName>
</protein>
<keyword evidence="1" id="KW-0805">Transcription regulation</keyword>
<dbReference type="SUPFAM" id="SSF46785">
    <property type="entry name" value="Winged helix' DNA-binding domain"/>
    <property type="match status" value="1"/>
</dbReference>
<feature type="compositionally biased region" description="Polar residues" evidence="4">
    <location>
        <begin position="110"/>
        <end position="122"/>
    </location>
</feature>
<feature type="region of interest" description="Disordered" evidence="4">
    <location>
        <begin position="110"/>
        <end position="153"/>
    </location>
</feature>
<dbReference type="AlphaFoldDB" id="A0A7J0CEW9"/>
<evidence type="ECO:0000256" key="2">
    <source>
        <dbReference type="ARBA" id="ARBA00023125"/>
    </source>
</evidence>
<comment type="caution">
    <text evidence="6">The sequence shown here is derived from an EMBL/GenBank/DDBJ whole genome shotgun (WGS) entry which is preliminary data.</text>
</comment>
<evidence type="ECO:0000313" key="7">
    <source>
        <dbReference type="Proteomes" id="UP000498980"/>
    </source>
</evidence>
<evidence type="ECO:0000256" key="4">
    <source>
        <dbReference type="SAM" id="MobiDB-lite"/>
    </source>
</evidence>
<dbReference type="Pfam" id="PF01638">
    <property type="entry name" value="HxlR"/>
    <property type="match status" value="1"/>
</dbReference>
<feature type="domain" description="HTH hxlR-type" evidence="5">
    <location>
        <begin position="24"/>
        <end position="122"/>
    </location>
</feature>
<keyword evidence="2" id="KW-0238">DNA-binding</keyword>
<proteinExistence type="predicted"/>